<keyword evidence="4" id="KW-1185">Reference proteome</keyword>
<evidence type="ECO:0000256" key="1">
    <source>
        <dbReference type="SAM" id="MobiDB-lite"/>
    </source>
</evidence>
<proteinExistence type="predicted"/>
<evidence type="ECO:0000313" key="4">
    <source>
        <dbReference type="Proteomes" id="UP000717696"/>
    </source>
</evidence>
<dbReference type="EMBL" id="JAGMUU010000007">
    <property type="protein sequence ID" value="KAH7149706.1"/>
    <property type="molecule type" value="Genomic_DNA"/>
</dbReference>
<dbReference type="Proteomes" id="UP000717696">
    <property type="component" value="Unassembled WGS sequence"/>
</dbReference>
<protein>
    <submittedName>
        <fullName evidence="3">Uncharacterized protein</fullName>
    </submittedName>
</protein>
<accession>A0A9P9J9W3</accession>
<evidence type="ECO:0000256" key="2">
    <source>
        <dbReference type="SAM" id="Phobius"/>
    </source>
</evidence>
<keyword evidence="2" id="KW-0812">Transmembrane</keyword>
<name>A0A9P9J9W3_9HYPO</name>
<organism evidence="3 4">
    <name type="scientific">Dactylonectria estremocensis</name>
    <dbReference type="NCBI Taxonomy" id="1079267"/>
    <lineage>
        <taxon>Eukaryota</taxon>
        <taxon>Fungi</taxon>
        <taxon>Dikarya</taxon>
        <taxon>Ascomycota</taxon>
        <taxon>Pezizomycotina</taxon>
        <taxon>Sordariomycetes</taxon>
        <taxon>Hypocreomycetidae</taxon>
        <taxon>Hypocreales</taxon>
        <taxon>Nectriaceae</taxon>
        <taxon>Dactylonectria</taxon>
    </lineage>
</organism>
<sequence>MAARKAMEVQMTCAPEPFALSTSGPSADPHPEQQAAGTEAVGSTYVRGWDGKRIVGLLVERGATWGWGREVTGGGRGDGGRRAPRWLWSVNSPGVVIAGLWGPSILHQSAASVPANAVDASLQTLGSPSAVLGSLGLSWGSVSTGLLLFPRPFCFMAMRPTLPTARK</sequence>
<evidence type="ECO:0000313" key="3">
    <source>
        <dbReference type="EMBL" id="KAH7149706.1"/>
    </source>
</evidence>
<feature type="transmembrane region" description="Helical" evidence="2">
    <location>
        <begin position="86"/>
        <end position="106"/>
    </location>
</feature>
<feature type="region of interest" description="Disordered" evidence="1">
    <location>
        <begin position="17"/>
        <end position="39"/>
    </location>
</feature>
<feature type="transmembrane region" description="Helical" evidence="2">
    <location>
        <begin position="126"/>
        <end position="149"/>
    </location>
</feature>
<comment type="caution">
    <text evidence="3">The sequence shown here is derived from an EMBL/GenBank/DDBJ whole genome shotgun (WGS) entry which is preliminary data.</text>
</comment>
<dbReference type="AlphaFoldDB" id="A0A9P9J9W3"/>
<reference evidence="3" key="1">
    <citation type="journal article" date="2021" name="Nat. Commun.">
        <title>Genetic determinants of endophytism in the Arabidopsis root mycobiome.</title>
        <authorList>
            <person name="Mesny F."/>
            <person name="Miyauchi S."/>
            <person name="Thiergart T."/>
            <person name="Pickel B."/>
            <person name="Atanasova L."/>
            <person name="Karlsson M."/>
            <person name="Huettel B."/>
            <person name="Barry K.W."/>
            <person name="Haridas S."/>
            <person name="Chen C."/>
            <person name="Bauer D."/>
            <person name="Andreopoulos W."/>
            <person name="Pangilinan J."/>
            <person name="LaButti K."/>
            <person name="Riley R."/>
            <person name="Lipzen A."/>
            <person name="Clum A."/>
            <person name="Drula E."/>
            <person name="Henrissat B."/>
            <person name="Kohler A."/>
            <person name="Grigoriev I.V."/>
            <person name="Martin F.M."/>
            <person name="Hacquard S."/>
        </authorList>
    </citation>
    <scope>NUCLEOTIDE SEQUENCE</scope>
    <source>
        <strain evidence="3">MPI-CAGE-AT-0021</strain>
    </source>
</reference>
<keyword evidence="2" id="KW-1133">Transmembrane helix</keyword>
<gene>
    <name evidence="3" type="ORF">B0J13DRAFT_524329</name>
</gene>
<keyword evidence="2" id="KW-0472">Membrane</keyword>